<dbReference type="STRING" id="4540.A0A3L6TCF8"/>
<keyword evidence="1" id="KW-0547">Nucleotide-binding</keyword>
<dbReference type="PANTHER" id="PTHR47978">
    <property type="match status" value="1"/>
</dbReference>
<dbReference type="InterPro" id="IPR027417">
    <property type="entry name" value="P-loop_NTPase"/>
</dbReference>
<dbReference type="CDD" id="cd04128">
    <property type="entry name" value="Spg1"/>
    <property type="match status" value="1"/>
</dbReference>
<comment type="caution">
    <text evidence="2">The sequence shown here is derived from an EMBL/GenBank/DDBJ whole genome shotgun (WGS) entry which is preliminary data.</text>
</comment>
<keyword evidence="3" id="KW-1185">Reference proteome</keyword>
<dbReference type="OrthoDB" id="6585768at2759"/>
<dbReference type="InterPro" id="IPR001806">
    <property type="entry name" value="Small_GTPase"/>
</dbReference>
<organism evidence="2 3">
    <name type="scientific">Panicum miliaceum</name>
    <name type="common">Proso millet</name>
    <name type="synonym">Broomcorn millet</name>
    <dbReference type="NCBI Taxonomy" id="4540"/>
    <lineage>
        <taxon>Eukaryota</taxon>
        <taxon>Viridiplantae</taxon>
        <taxon>Streptophyta</taxon>
        <taxon>Embryophyta</taxon>
        <taxon>Tracheophyta</taxon>
        <taxon>Spermatophyta</taxon>
        <taxon>Magnoliopsida</taxon>
        <taxon>Liliopsida</taxon>
        <taxon>Poales</taxon>
        <taxon>Poaceae</taxon>
        <taxon>PACMAD clade</taxon>
        <taxon>Panicoideae</taxon>
        <taxon>Panicodae</taxon>
        <taxon>Paniceae</taxon>
        <taxon>Panicinae</taxon>
        <taxon>Panicum</taxon>
        <taxon>Panicum sect. Panicum</taxon>
    </lineage>
</organism>
<evidence type="ECO:0000313" key="3">
    <source>
        <dbReference type="Proteomes" id="UP000275267"/>
    </source>
</evidence>
<dbReference type="Gene3D" id="3.40.50.300">
    <property type="entry name" value="P-loop containing nucleotide triphosphate hydrolases"/>
    <property type="match status" value="1"/>
</dbReference>
<dbReference type="PIRSF" id="PIRSF037527">
    <property type="entry name" value="Small_GTPase_Tem1"/>
    <property type="match status" value="1"/>
</dbReference>
<dbReference type="Pfam" id="PF00071">
    <property type="entry name" value="Ras"/>
    <property type="match status" value="1"/>
</dbReference>
<dbReference type="InterPro" id="IPR017231">
    <property type="entry name" value="Small_GTPase_Tem1/Spg1"/>
</dbReference>
<dbReference type="AlphaFoldDB" id="A0A3L6TCF8"/>
<reference evidence="3" key="1">
    <citation type="journal article" date="2019" name="Nat. Commun.">
        <title>The genome of broomcorn millet.</title>
        <authorList>
            <person name="Zou C."/>
            <person name="Miki D."/>
            <person name="Li D."/>
            <person name="Tang Q."/>
            <person name="Xiao L."/>
            <person name="Rajput S."/>
            <person name="Deng P."/>
            <person name="Jia W."/>
            <person name="Huang R."/>
            <person name="Zhang M."/>
            <person name="Sun Y."/>
            <person name="Hu J."/>
            <person name="Fu X."/>
            <person name="Schnable P.S."/>
            <person name="Li F."/>
            <person name="Zhang H."/>
            <person name="Feng B."/>
            <person name="Zhu X."/>
            <person name="Liu R."/>
            <person name="Schnable J.C."/>
            <person name="Zhu J.-K."/>
            <person name="Zhang H."/>
        </authorList>
    </citation>
    <scope>NUCLEOTIDE SEQUENCE [LARGE SCALE GENOMIC DNA]</scope>
</reference>
<evidence type="ECO:0000313" key="2">
    <source>
        <dbReference type="EMBL" id="RLN35218.1"/>
    </source>
</evidence>
<dbReference type="GO" id="GO:0005525">
    <property type="term" value="F:GTP binding"/>
    <property type="evidence" value="ECO:0007669"/>
    <property type="project" value="InterPro"/>
</dbReference>
<dbReference type="GO" id="GO:0003924">
    <property type="term" value="F:GTPase activity"/>
    <property type="evidence" value="ECO:0007669"/>
    <property type="project" value="InterPro"/>
</dbReference>
<dbReference type="PRINTS" id="PR00449">
    <property type="entry name" value="RASTRNSFRMNG"/>
</dbReference>
<dbReference type="SUPFAM" id="SSF52540">
    <property type="entry name" value="P-loop containing nucleoside triphosphate hydrolases"/>
    <property type="match status" value="1"/>
</dbReference>
<name>A0A3L6TCF8_PANMI</name>
<gene>
    <name evidence="2" type="ORF">C2845_PM03G08730</name>
</gene>
<proteinExistence type="predicted"/>
<evidence type="ECO:0000256" key="1">
    <source>
        <dbReference type="ARBA" id="ARBA00022741"/>
    </source>
</evidence>
<dbReference type="FunFam" id="3.40.50.300:FF:000927">
    <property type="entry name" value="Septum-promoting GTP-binding protein 1"/>
    <property type="match status" value="1"/>
</dbReference>
<protein>
    <submittedName>
        <fullName evidence="2">Septum-promoting GTP-binding protein 1</fullName>
    </submittedName>
</protein>
<sequence length="294" mass="31718">MTTTAAAAAVAQLCAGGRRRKAAQGPRVDLRWARLLRVAVVSRVLRVVRDQLLACSSCGGGGAAGGGRYRRLGPPAHAGGAALAPVDRDDGCVSGADDAAPCDAAADGENVVSLKVSLLGDCQIGKTSFMVKYVGDDGEEQNGLQMTGLNLMDKTMAVRGARIAYSIWDVAGDVQSVDHIPIACKDAVAILYMFDLTSRILDWYERARKWNKTAIPILIGTKFDDFAQLPLEMQWAIVNQARAFARAMKATLFFSSATHNINVNKIFKFITAKLFNLPWTVERNLTIGEPIIDF</sequence>
<dbReference type="EMBL" id="PQIB02000002">
    <property type="protein sequence ID" value="RLN35218.1"/>
    <property type="molecule type" value="Genomic_DNA"/>
</dbReference>
<dbReference type="SMART" id="SM00175">
    <property type="entry name" value="RAB"/>
    <property type="match status" value="1"/>
</dbReference>
<accession>A0A3L6TCF8</accession>
<dbReference type="Proteomes" id="UP000275267">
    <property type="component" value="Unassembled WGS sequence"/>
</dbReference>